<comment type="caution">
    <text evidence="1">The sequence shown here is derived from an EMBL/GenBank/DDBJ whole genome shotgun (WGS) entry which is preliminary data.</text>
</comment>
<name>A0ABR2LHM6_9ASPA</name>
<gene>
    <name evidence="1" type="ORF">KSP40_PGU007475</name>
</gene>
<accession>A0ABR2LHM6</accession>
<dbReference type="Proteomes" id="UP001412067">
    <property type="component" value="Unassembled WGS sequence"/>
</dbReference>
<evidence type="ECO:0000313" key="2">
    <source>
        <dbReference type="Proteomes" id="UP001412067"/>
    </source>
</evidence>
<proteinExistence type="predicted"/>
<sequence length="285" mass="31812">MSFLVSLSTFAYSQIMCREINQEYGRGDSLLLSSESEIFSMPSFVMYEKFSSSWSCLICCADFVSIKSPVLSTLYCHTIAEPCMFLVCLMKFTDRSSARGSPKRQELLDKAGHFQVSFSVRMSVRRTIRRWVYDDTFHPILKLISVVKEQLLLDIPCLHLSQTLAGESGGCSSGDVRCIDREDLSREDGHTDDGLHFSFHEFAPNASQCAGVWLLARTVITAASKRSYQHVANEILPAGGGTRVRVFKKVTNHRSLCKYFEEKVRSSAALAGAVSTILSVAFLLI</sequence>
<protein>
    <submittedName>
        <fullName evidence="1">Uncharacterized protein</fullName>
    </submittedName>
</protein>
<keyword evidence="2" id="KW-1185">Reference proteome</keyword>
<reference evidence="1 2" key="1">
    <citation type="journal article" date="2022" name="Nat. Plants">
        <title>Genomes of leafy and leafless Platanthera orchids illuminate the evolution of mycoheterotrophy.</title>
        <authorList>
            <person name="Li M.H."/>
            <person name="Liu K.W."/>
            <person name="Li Z."/>
            <person name="Lu H.C."/>
            <person name="Ye Q.L."/>
            <person name="Zhang D."/>
            <person name="Wang J.Y."/>
            <person name="Li Y.F."/>
            <person name="Zhong Z.M."/>
            <person name="Liu X."/>
            <person name="Yu X."/>
            <person name="Liu D.K."/>
            <person name="Tu X.D."/>
            <person name="Liu B."/>
            <person name="Hao Y."/>
            <person name="Liao X.Y."/>
            <person name="Jiang Y.T."/>
            <person name="Sun W.H."/>
            <person name="Chen J."/>
            <person name="Chen Y.Q."/>
            <person name="Ai Y."/>
            <person name="Zhai J.W."/>
            <person name="Wu S.S."/>
            <person name="Zhou Z."/>
            <person name="Hsiao Y.Y."/>
            <person name="Wu W.L."/>
            <person name="Chen Y.Y."/>
            <person name="Lin Y.F."/>
            <person name="Hsu J.L."/>
            <person name="Li C.Y."/>
            <person name="Wang Z.W."/>
            <person name="Zhao X."/>
            <person name="Zhong W.Y."/>
            <person name="Ma X.K."/>
            <person name="Ma L."/>
            <person name="Huang J."/>
            <person name="Chen G.Z."/>
            <person name="Huang M.Z."/>
            <person name="Huang L."/>
            <person name="Peng D.H."/>
            <person name="Luo Y.B."/>
            <person name="Zou S.Q."/>
            <person name="Chen S.P."/>
            <person name="Lan S."/>
            <person name="Tsai W.C."/>
            <person name="Van de Peer Y."/>
            <person name="Liu Z.J."/>
        </authorList>
    </citation>
    <scope>NUCLEOTIDE SEQUENCE [LARGE SCALE GENOMIC DNA]</scope>
    <source>
        <strain evidence="1">Lor288</strain>
    </source>
</reference>
<dbReference type="EMBL" id="JBBWWR010000019">
    <property type="protein sequence ID" value="KAK8941649.1"/>
    <property type="molecule type" value="Genomic_DNA"/>
</dbReference>
<organism evidence="1 2">
    <name type="scientific">Platanthera guangdongensis</name>
    <dbReference type="NCBI Taxonomy" id="2320717"/>
    <lineage>
        <taxon>Eukaryota</taxon>
        <taxon>Viridiplantae</taxon>
        <taxon>Streptophyta</taxon>
        <taxon>Embryophyta</taxon>
        <taxon>Tracheophyta</taxon>
        <taxon>Spermatophyta</taxon>
        <taxon>Magnoliopsida</taxon>
        <taxon>Liliopsida</taxon>
        <taxon>Asparagales</taxon>
        <taxon>Orchidaceae</taxon>
        <taxon>Orchidoideae</taxon>
        <taxon>Orchideae</taxon>
        <taxon>Orchidinae</taxon>
        <taxon>Platanthera</taxon>
    </lineage>
</organism>
<evidence type="ECO:0000313" key="1">
    <source>
        <dbReference type="EMBL" id="KAK8941649.1"/>
    </source>
</evidence>